<sequence length="261" mass="26722">MMRLGLTHSPGARYPLGAPVAPPPPPPAEPQPFDGGEAGFWLDPSDFSSMTIARDGTGPAPAIGDVVGRMLDRSGNGLDAVAPSDAARPRLELVGGKPALAFDGVDDVLVINGATFGAAFSVVAGLDPIAHGTVIGNRDGINPDLSDMLSIGTKLATKYPLADGSYHRTAVLRIAGPQISIVKFGGGFCDATVEGGQQKVEALAATPAVRSTPAYLGAVDGVGSAAMQMNLFGLLLYTDQVIDAAEETLARDWVAEKMGVS</sequence>
<feature type="compositionally biased region" description="Pro residues" evidence="1">
    <location>
        <begin position="20"/>
        <end position="30"/>
    </location>
</feature>
<protein>
    <submittedName>
        <fullName evidence="2">Uncharacterized protein</fullName>
    </submittedName>
</protein>
<dbReference type="Proteomes" id="UP000536835">
    <property type="component" value="Unassembled WGS sequence"/>
</dbReference>
<comment type="caution">
    <text evidence="2">The sequence shown here is derived from an EMBL/GenBank/DDBJ whole genome shotgun (WGS) entry which is preliminary data.</text>
</comment>
<feature type="region of interest" description="Disordered" evidence="1">
    <location>
        <begin position="1"/>
        <end position="32"/>
    </location>
</feature>
<dbReference type="AlphaFoldDB" id="A0A7Y3W6I3"/>
<accession>A0A7Y3W6I3</accession>
<keyword evidence="3" id="KW-1185">Reference proteome</keyword>
<gene>
    <name evidence="2" type="ORF">HK107_13300</name>
</gene>
<evidence type="ECO:0000313" key="2">
    <source>
        <dbReference type="EMBL" id="NNU17301.1"/>
    </source>
</evidence>
<evidence type="ECO:0000313" key="3">
    <source>
        <dbReference type="Proteomes" id="UP000536835"/>
    </source>
</evidence>
<evidence type="ECO:0000256" key="1">
    <source>
        <dbReference type="SAM" id="MobiDB-lite"/>
    </source>
</evidence>
<dbReference type="EMBL" id="JABFCX010000003">
    <property type="protein sequence ID" value="NNU17301.1"/>
    <property type="molecule type" value="Genomic_DNA"/>
</dbReference>
<reference evidence="2 3" key="1">
    <citation type="submission" date="2020-05" db="EMBL/GenBank/DDBJ databases">
        <title>Parvularcula mediterraneae sp. nov., isolated from polypropylene straw from shallow seawater of the seashore of Laganas in Zakynthos island, Greece.</title>
        <authorList>
            <person name="Szabo I."/>
            <person name="Al-Omari J."/>
            <person name="Rado J."/>
            <person name="Szerdahelyi G.S."/>
        </authorList>
    </citation>
    <scope>NUCLEOTIDE SEQUENCE [LARGE SCALE GENOMIC DNA]</scope>
    <source>
        <strain evidence="2 3">ZS-1/3</strain>
    </source>
</reference>
<organism evidence="2 3">
    <name type="scientific">Parvularcula mediterranea</name>
    <dbReference type="NCBI Taxonomy" id="2732508"/>
    <lineage>
        <taxon>Bacteria</taxon>
        <taxon>Pseudomonadati</taxon>
        <taxon>Pseudomonadota</taxon>
        <taxon>Alphaproteobacteria</taxon>
        <taxon>Parvularculales</taxon>
        <taxon>Parvularculaceae</taxon>
        <taxon>Parvularcula</taxon>
    </lineage>
</organism>
<name>A0A7Y3W6I3_9PROT</name>
<proteinExistence type="predicted"/>